<evidence type="ECO:0000313" key="5">
    <source>
        <dbReference type="Proteomes" id="UP000664904"/>
    </source>
</evidence>
<organism evidence="4 5">
    <name type="scientific">Pseudoalteromonas xiamenensis</name>
    <dbReference type="NCBI Taxonomy" id="882626"/>
    <lineage>
        <taxon>Bacteria</taxon>
        <taxon>Pseudomonadati</taxon>
        <taxon>Pseudomonadota</taxon>
        <taxon>Gammaproteobacteria</taxon>
        <taxon>Alteromonadales</taxon>
        <taxon>Pseudoalteromonadaceae</taxon>
        <taxon>Pseudoalteromonas</taxon>
    </lineage>
</organism>
<geneLocation type="plasmid" evidence="4 5">
    <name>unnamed5</name>
</geneLocation>
<dbReference type="InterPro" id="IPR002347">
    <property type="entry name" value="SDR_fam"/>
</dbReference>
<accession>A0A975HPL2</accession>
<sequence length="262" mass="28359">MSKKLAVVTGATGGIGAEIAKQLAQNGWRCLLVGRNETALETLRKSLGEGHEIIVEDLQDERAMAAIAVRADALGGTALLVNNAGLNQMLPFENTPSSMILNQLCVNLVAPMRLTQALLAQLKRTHGTVVNIGSAFGAIGYPYQSIYCASKFGLRGFTEALSRELDGEVQVKYLAPRATDTKINDMKVRAMNEALGNKMDSPELVANEFMTLLNSSARRRAIGFPEKFFARLNGVFPELVDSAIIKQLKTIKSFLGTKESSL</sequence>
<evidence type="ECO:0000256" key="3">
    <source>
        <dbReference type="RuleBase" id="RU000363"/>
    </source>
</evidence>
<dbReference type="EMBL" id="CP072135">
    <property type="protein sequence ID" value="QTH73375.1"/>
    <property type="molecule type" value="Genomic_DNA"/>
</dbReference>
<gene>
    <name evidence="4" type="ORF">J5O05_17850</name>
</gene>
<dbReference type="PANTHER" id="PTHR44196">
    <property type="entry name" value="DEHYDROGENASE/REDUCTASE SDR FAMILY MEMBER 7B"/>
    <property type="match status" value="1"/>
</dbReference>
<comment type="similarity">
    <text evidence="1 3">Belongs to the short-chain dehydrogenases/reductases (SDR) family.</text>
</comment>
<evidence type="ECO:0000313" key="4">
    <source>
        <dbReference type="EMBL" id="QTH73375.1"/>
    </source>
</evidence>
<keyword evidence="2" id="KW-0560">Oxidoreductase</keyword>
<dbReference type="GO" id="GO:0016491">
    <property type="term" value="F:oxidoreductase activity"/>
    <property type="evidence" value="ECO:0007669"/>
    <property type="project" value="UniProtKB-KW"/>
</dbReference>
<dbReference type="InterPro" id="IPR020904">
    <property type="entry name" value="Sc_DH/Rdtase_CS"/>
</dbReference>
<dbReference type="NCBIfam" id="NF006565">
    <property type="entry name" value="PRK09072.1"/>
    <property type="match status" value="1"/>
</dbReference>
<evidence type="ECO:0000256" key="2">
    <source>
        <dbReference type="ARBA" id="ARBA00023002"/>
    </source>
</evidence>
<dbReference type="PANTHER" id="PTHR44196:SF1">
    <property type="entry name" value="DEHYDROGENASE_REDUCTASE SDR FAMILY MEMBER 7B"/>
    <property type="match status" value="1"/>
</dbReference>
<keyword evidence="5" id="KW-1185">Reference proteome</keyword>
<dbReference type="CDD" id="cd05233">
    <property type="entry name" value="SDR_c"/>
    <property type="match status" value="1"/>
</dbReference>
<dbReference type="PRINTS" id="PR00081">
    <property type="entry name" value="GDHRDH"/>
</dbReference>
<reference evidence="4" key="1">
    <citation type="submission" date="2021-03" db="EMBL/GenBank/DDBJ databases">
        <title>Complete Genome of Pseudoalteromonas xiamenensis STKMTI.2, a new potential marine bacterium producing anti-Vibrio compounds.</title>
        <authorList>
            <person name="Handayani D.P."/>
            <person name="Isnansetyo A."/>
            <person name="Istiqomah I."/>
            <person name="Jumina J."/>
        </authorList>
    </citation>
    <scope>NUCLEOTIDE SEQUENCE</scope>
    <source>
        <strain evidence="4">STKMTI.2</strain>
        <plasmid evidence="4">unnamed5</plasmid>
    </source>
</reference>
<dbReference type="PROSITE" id="PS00061">
    <property type="entry name" value="ADH_SHORT"/>
    <property type="match status" value="1"/>
</dbReference>
<keyword evidence="4" id="KW-0614">Plasmid</keyword>
<dbReference type="InterPro" id="IPR036291">
    <property type="entry name" value="NAD(P)-bd_dom_sf"/>
</dbReference>
<dbReference type="GO" id="GO:0016020">
    <property type="term" value="C:membrane"/>
    <property type="evidence" value="ECO:0007669"/>
    <property type="project" value="TreeGrafter"/>
</dbReference>
<dbReference type="SUPFAM" id="SSF51735">
    <property type="entry name" value="NAD(P)-binding Rossmann-fold domains"/>
    <property type="match status" value="1"/>
</dbReference>
<dbReference type="PRINTS" id="PR00080">
    <property type="entry name" value="SDRFAMILY"/>
</dbReference>
<dbReference type="RefSeq" id="WP_208844987.1">
    <property type="nucleotide sequence ID" value="NZ_CP072135.1"/>
</dbReference>
<evidence type="ECO:0000256" key="1">
    <source>
        <dbReference type="ARBA" id="ARBA00006484"/>
    </source>
</evidence>
<proteinExistence type="inferred from homology"/>
<dbReference type="Pfam" id="PF00106">
    <property type="entry name" value="adh_short"/>
    <property type="match status" value="1"/>
</dbReference>
<protein>
    <submittedName>
        <fullName evidence="4">SDR family oxidoreductase</fullName>
    </submittedName>
</protein>
<dbReference type="AlphaFoldDB" id="A0A975HPL2"/>
<dbReference type="Gene3D" id="3.40.50.720">
    <property type="entry name" value="NAD(P)-binding Rossmann-like Domain"/>
    <property type="match status" value="1"/>
</dbReference>
<name>A0A975HPL2_9GAMM</name>
<dbReference type="Proteomes" id="UP000664904">
    <property type="component" value="Plasmid unnamed5"/>
</dbReference>
<dbReference type="KEGG" id="pxi:J5O05_17850"/>